<dbReference type="Pfam" id="PF00656">
    <property type="entry name" value="Peptidase_C14"/>
    <property type="match status" value="1"/>
</dbReference>
<dbReference type="InterPro" id="IPR053024">
    <property type="entry name" value="Fungal_surface_NADase"/>
</dbReference>
<dbReference type="EMBL" id="AYXG01000048">
    <property type="protein sequence ID" value="EWC63378.1"/>
    <property type="molecule type" value="Genomic_DNA"/>
</dbReference>
<dbReference type="PATRIC" id="fig|909613.9.peg.1390"/>
<comment type="caution">
    <text evidence="3">The sequence shown here is derived from an EMBL/GenBank/DDBJ whole genome shotgun (WGS) entry which is preliminary data.</text>
</comment>
<dbReference type="Pfam" id="PF14021">
    <property type="entry name" value="TNT"/>
    <property type="match status" value="1"/>
</dbReference>
<dbReference type="NCBIfam" id="NF047832">
    <property type="entry name" value="caspase_w_EACC1"/>
    <property type="match status" value="1"/>
</dbReference>
<protein>
    <submittedName>
        <fullName evidence="3">Protein kinase-like protein</fullName>
    </submittedName>
</protein>
<sequence length="567" mass="60847">MRLPDPATSRVILIGTAAYEDPDIADLPAVSANVTDLARVLTDPDLGGLDDAACHRFVDPRSDDVWRIAELAAQAEDVLVVYFAGHGLLGDDGTLLLGMANTKLSYPEFTALHVDQLVRAIETSQAKTRLFVLDCCYSERALRHMGTPAQQLVIEGTYTLASAPANRSAVAPEGERHTAFTGELISLLRSGDPAEEELLSVAAVFRKLVPALRSKGYPTPKQSNSGTASALALVRNAAYRPARLAAPPPALPSAVDLRRAVLRATSPVAERLAALDTLVRRAKADEDCVEELELLAVSGYVPLVLRLGCVYALDALREESRAKTAAATIVAGTSATVDLVRFLLGSLVHTGDGVALSELGRHSHPLWGRQVSDVLSGIGIPVSERIRAAADLAGLGCHAAALTLLRALSDRPDIAEDAREQIRAAIRETEADATAELRFSFKPAPPNRWGIQPLLGEPPLTLLRGKHLKTLKPGLTIDRYGQPTGNLTYHAGTPFERRSLVPEWIEYPYHAYEVREPLRALVGTAVPWFDQPGGGTAYVLPHSIADLLERGLIAEVPAQAPGRYRAG</sequence>
<organism evidence="3 4">
    <name type="scientific">Actinokineospora spheciospongiae</name>
    <dbReference type="NCBI Taxonomy" id="909613"/>
    <lineage>
        <taxon>Bacteria</taxon>
        <taxon>Bacillati</taxon>
        <taxon>Actinomycetota</taxon>
        <taxon>Actinomycetes</taxon>
        <taxon>Pseudonocardiales</taxon>
        <taxon>Pseudonocardiaceae</taxon>
        <taxon>Actinokineospora</taxon>
    </lineage>
</organism>
<dbReference type="STRING" id="909613.UO65_1376"/>
<feature type="domain" description="TNT" evidence="2">
    <location>
        <begin position="470"/>
        <end position="556"/>
    </location>
</feature>
<keyword evidence="3" id="KW-0418">Kinase</keyword>
<evidence type="ECO:0000259" key="2">
    <source>
        <dbReference type="Pfam" id="PF14021"/>
    </source>
</evidence>
<dbReference type="InterPro" id="IPR025331">
    <property type="entry name" value="TNT"/>
</dbReference>
<dbReference type="Gene3D" id="3.40.50.1460">
    <property type="match status" value="1"/>
</dbReference>
<dbReference type="RefSeq" id="WP_052020820.1">
    <property type="nucleotide sequence ID" value="NZ_AYXG01000048.1"/>
</dbReference>
<dbReference type="GO" id="GO:0004197">
    <property type="term" value="F:cysteine-type endopeptidase activity"/>
    <property type="evidence" value="ECO:0007669"/>
    <property type="project" value="InterPro"/>
</dbReference>
<dbReference type="GO" id="GO:0050135">
    <property type="term" value="F:NADP+ nucleosidase activity"/>
    <property type="evidence" value="ECO:0007669"/>
    <property type="project" value="InterPro"/>
</dbReference>
<dbReference type="PANTHER" id="PTHR42059:SF1">
    <property type="entry name" value="TNT DOMAIN-CONTAINING PROTEIN"/>
    <property type="match status" value="1"/>
</dbReference>
<proteinExistence type="predicted"/>
<evidence type="ECO:0000313" key="3">
    <source>
        <dbReference type="EMBL" id="EWC63378.1"/>
    </source>
</evidence>
<dbReference type="InterPro" id="IPR029030">
    <property type="entry name" value="Caspase-like_dom_sf"/>
</dbReference>
<dbReference type="InterPro" id="IPR011600">
    <property type="entry name" value="Pept_C14_caspase"/>
</dbReference>
<dbReference type="OrthoDB" id="3542505at2"/>
<keyword evidence="4" id="KW-1185">Reference proteome</keyword>
<name>W7ISQ2_9PSEU</name>
<feature type="domain" description="Peptidase C14 caspase" evidence="1">
    <location>
        <begin position="10"/>
        <end position="222"/>
    </location>
</feature>
<accession>W7ISQ2</accession>
<evidence type="ECO:0000313" key="4">
    <source>
        <dbReference type="Proteomes" id="UP000019277"/>
    </source>
</evidence>
<reference evidence="3 4" key="1">
    <citation type="journal article" date="2014" name="Genome Announc.">
        <title>Draft Genome Sequence of the Antitrypanosomally Active Sponge-Associated Bacterium Actinokineospora sp. Strain EG49.</title>
        <authorList>
            <person name="Harjes J."/>
            <person name="Ryu T."/>
            <person name="Abdelmohsen U.R."/>
            <person name="Moitinho-Silva L."/>
            <person name="Horn H."/>
            <person name="Ravasi T."/>
            <person name="Hentschel U."/>
        </authorList>
    </citation>
    <scope>NUCLEOTIDE SEQUENCE [LARGE SCALE GENOMIC DNA]</scope>
    <source>
        <strain evidence="3 4">EG49</strain>
    </source>
</reference>
<gene>
    <name evidence="3" type="ORF">UO65_1376</name>
</gene>
<evidence type="ECO:0000259" key="1">
    <source>
        <dbReference type="Pfam" id="PF00656"/>
    </source>
</evidence>
<dbReference type="eggNOG" id="COG4249">
    <property type="taxonomic scope" value="Bacteria"/>
</dbReference>
<dbReference type="Proteomes" id="UP000019277">
    <property type="component" value="Unassembled WGS sequence"/>
</dbReference>
<dbReference type="SUPFAM" id="SSF52129">
    <property type="entry name" value="Caspase-like"/>
    <property type="match status" value="1"/>
</dbReference>
<dbReference type="AlphaFoldDB" id="W7ISQ2"/>
<dbReference type="GO" id="GO:0006508">
    <property type="term" value="P:proteolysis"/>
    <property type="evidence" value="ECO:0007669"/>
    <property type="project" value="InterPro"/>
</dbReference>
<dbReference type="GO" id="GO:0016301">
    <property type="term" value="F:kinase activity"/>
    <property type="evidence" value="ECO:0007669"/>
    <property type="project" value="UniProtKB-KW"/>
</dbReference>
<dbReference type="PANTHER" id="PTHR42059">
    <property type="entry name" value="TNT DOMAIN-CONTAINING PROTEIN"/>
    <property type="match status" value="1"/>
</dbReference>
<keyword evidence="3" id="KW-0808">Transferase</keyword>